<feature type="compositionally biased region" description="Basic and acidic residues" evidence="1">
    <location>
        <begin position="354"/>
        <end position="363"/>
    </location>
</feature>
<feature type="transmembrane region" description="Helical" evidence="2">
    <location>
        <begin position="860"/>
        <end position="882"/>
    </location>
</feature>
<comment type="caution">
    <text evidence="4">The sequence shown here is derived from an EMBL/GenBank/DDBJ whole genome shotgun (WGS) entry which is preliminary data.</text>
</comment>
<feature type="domain" description="FHA" evidence="3">
    <location>
        <begin position="44"/>
        <end position="105"/>
    </location>
</feature>
<evidence type="ECO:0000313" key="4">
    <source>
        <dbReference type="EMBL" id="KAK8092996.1"/>
    </source>
</evidence>
<dbReference type="PANTHER" id="PTHR15715:SF48">
    <property type="entry name" value="FHA DOMAIN-CONTAINING PROTEIN"/>
    <property type="match status" value="1"/>
</dbReference>
<dbReference type="Pfam" id="PF00498">
    <property type="entry name" value="FHA"/>
    <property type="match status" value="1"/>
</dbReference>
<feature type="region of interest" description="Disordered" evidence="1">
    <location>
        <begin position="245"/>
        <end position="312"/>
    </location>
</feature>
<sequence>MASDLDSPPVADDAKVVVTFVSLNSGPHSTIPTRRIALRNNIPERVGRASKVSTKGFVATPGNAWFDSPVMSRNHAELIADFENKMVSIKDTGSLHGTFVEKDHTPGIEKRVAEDTPTELACGDKIRFGVEIQRGRDTFPPCEVNVAMEWPSSATSLPERSTSTNRFTVPDAEDDDELSEMSEEESVVAMEDYTMPRVSHADHAVVDLTQEGTAPRGTRRMRTRITCDGMLVTDYNSDVIDLTSEIDETDRPPIAGYDSEPVNWPDSPSNPAHGFEDHQQDTLDHGSSQDSNVSVTASVKPSSDTSGQSVELHHPPEAISDLVAQQSDNMDTFGSVPTHFYSEDDEQDDDSMMFDEHRDHCIDTSEDESDIDEDGDLESHWSSDDDDELLDELTNSDDSDDEGASDVEEPSYGPCFDADMASSSDSESDVVEASIFDKTSTSTQSPKSSPVAVSTMPPLKLAPESPAPPSSKTVFSTNFEGESSQTTAPPNVMNNVSAIVRQPSPSDAAMVKMSTPGPIPLGGKTTAQVLGEKTGKYEYFAARDQNKETVQSGPAVATAPGKESTDQTWQSCSQNTLLSTFKADEAPNKGVLSTSPFFPEFDISSKAPWHTTHAVESHLQQPPVGPPSQSFTPQFCDSSPPPSSRTVQRHGCCSQQDVSLNYAAPIWANSSFVDLPHSHISPDPEKRTRLHSPEHDMTSAFTFQRSKLAADRSGEIKVVRNSRRMTIPALLSEDVDKTSALASPLFSPPSPRAIDSPLKSTTVIAPSSCTCRKRSFDEALLESEESEDDDDGRTSVVSHSSEPGPVINTPSPIRSSGIKDTITTVCTPKPSAALQEEEIGKQDQSSTRRTEAPPAKRRRLADFAACALGGAIGGAAVLVGLITSAPSISQM</sequence>
<keyword evidence="2" id="KW-1133">Transmembrane helix</keyword>
<feature type="compositionally biased region" description="Polar residues" evidence="1">
    <location>
        <begin position="627"/>
        <end position="637"/>
    </location>
</feature>
<evidence type="ECO:0000313" key="5">
    <source>
        <dbReference type="Proteomes" id="UP001392437"/>
    </source>
</evidence>
<gene>
    <name evidence="4" type="ORF">PG999_014583</name>
</gene>
<keyword evidence="2" id="KW-0812">Transmembrane</keyword>
<keyword evidence="5" id="KW-1185">Reference proteome</keyword>
<dbReference type="InterPro" id="IPR000253">
    <property type="entry name" value="FHA_dom"/>
</dbReference>
<feature type="region of interest" description="Disordered" evidence="1">
    <location>
        <begin position="546"/>
        <end position="567"/>
    </location>
</feature>
<reference evidence="4 5" key="1">
    <citation type="submission" date="2023-01" db="EMBL/GenBank/DDBJ databases">
        <title>Analysis of 21 Apiospora genomes using comparative genomics revels a genus with tremendous synthesis potential of carbohydrate active enzymes and secondary metabolites.</title>
        <authorList>
            <person name="Sorensen T."/>
        </authorList>
    </citation>
    <scope>NUCLEOTIDE SEQUENCE [LARGE SCALE GENOMIC DNA]</scope>
    <source>
        <strain evidence="4 5">CBS 117206</strain>
    </source>
</reference>
<dbReference type="InterPro" id="IPR051176">
    <property type="entry name" value="Cent_Immune-Sig_Mod"/>
</dbReference>
<feature type="compositionally biased region" description="Polar residues" evidence="1">
    <location>
        <begin position="153"/>
        <end position="167"/>
    </location>
</feature>
<dbReference type="SUPFAM" id="SSF49879">
    <property type="entry name" value="SMAD/FHA domain"/>
    <property type="match status" value="1"/>
</dbReference>
<dbReference type="InterPro" id="IPR008984">
    <property type="entry name" value="SMAD_FHA_dom_sf"/>
</dbReference>
<feature type="compositionally biased region" description="Acidic residues" evidence="1">
    <location>
        <begin position="343"/>
        <end position="353"/>
    </location>
</feature>
<feature type="region of interest" description="Disordered" evidence="1">
    <location>
        <begin position="780"/>
        <end position="856"/>
    </location>
</feature>
<evidence type="ECO:0000256" key="2">
    <source>
        <dbReference type="SAM" id="Phobius"/>
    </source>
</evidence>
<feature type="compositionally biased region" description="Acidic residues" evidence="1">
    <location>
        <begin position="780"/>
        <end position="791"/>
    </location>
</feature>
<feature type="compositionally biased region" description="Low complexity" evidence="1">
    <location>
        <begin position="421"/>
        <end position="450"/>
    </location>
</feature>
<feature type="compositionally biased region" description="Polar residues" evidence="1">
    <location>
        <begin position="470"/>
        <end position="494"/>
    </location>
</feature>
<feature type="compositionally biased region" description="Basic and acidic residues" evidence="1">
    <location>
        <begin position="838"/>
        <end position="851"/>
    </location>
</feature>
<dbReference type="AlphaFoldDB" id="A0AAW0Q5E0"/>
<feature type="compositionally biased region" description="Acidic residues" evidence="1">
    <location>
        <begin position="384"/>
        <end position="409"/>
    </location>
</feature>
<feature type="compositionally biased region" description="Acidic residues" evidence="1">
    <location>
        <begin position="364"/>
        <end position="376"/>
    </location>
</feature>
<feature type="region of interest" description="Disordered" evidence="1">
    <location>
        <begin position="614"/>
        <end position="650"/>
    </location>
</feature>
<name>A0AAW0Q5E0_9PEZI</name>
<feature type="region of interest" description="Disordered" evidence="1">
    <location>
        <begin position="153"/>
        <end position="187"/>
    </location>
</feature>
<feature type="region of interest" description="Disordered" evidence="1">
    <location>
        <begin position="329"/>
        <end position="494"/>
    </location>
</feature>
<keyword evidence="2" id="KW-0472">Membrane</keyword>
<dbReference type="GO" id="GO:0005737">
    <property type="term" value="C:cytoplasm"/>
    <property type="evidence" value="ECO:0007669"/>
    <property type="project" value="TreeGrafter"/>
</dbReference>
<dbReference type="PANTHER" id="PTHR15715">
    <property type="entry name" value="CENTROSOMAL PROTEIN OF 170 KDA"/>
    <property type="match status" value="1"/>
</dbReference>
<dbReference type="PROSITE" id="PS50006">
    <property type="entry name" value="FHA_DOMAIN"/>
    <property type="match status" value="1"/>
</dbReference>
<feature type="compositionally biased region" description="Acidic residues" evidence="1">
    <location>
        <begin position="171"/>
        <end position="186"/>
    </location>
</feature>
<dbReference type="EMBL" id="JAQQWP010000012">
    <property type="protein sequence ID" value="KAK8092996.1"/>
    <property type="molecule type" value="Genomic_DNA"/>
</dbReference>
<evidence type="ECO:0000259" key="3">
    <source>
        <dbReference type="PROSITE" id="PS50006"/>
    </source>
</evidence>
<protein>
    <recommendedName>
        <fullName evidence="3">FHA domain-containing protein</fullName>
    </recommendedName>
</protein>
<feature type="compositionally biased region" description="Polar residues" evidence="1">
    <location>
        <begin position="285"/>
        <end position="309"/>
    </location>
</feature>
<proteinExistence type="predicted"/>
<organism evidence="4 5">
    <name type="scientific">Apiospora kogelbergensis</name>
    <dbReference type="NCBI Taxonomy" id="1337665"/>
    <lineage>
        <taxon>Eukaryota</taxon>
        <taxon>Fungi</taxon>
        <taxon>Dikarya</taxon>
        <taxon>Ascomycota</taxon>
        <taxon>Pezizomycotina</taxon>
        <taxon>Sordariomycetes</taxon>
        <taxon>Xylariomycetidae</taxon>
        <taxon>Amphisphaeriales</taxon>
        <taxon>Apiosporaceae</taxon>
        <taxon>Apiospora</taxon>
    </lineage>
</organism>
<dbReference type="Proteomes" id="UP001392437">
    <property type="component" value="Unassembled WGS sequence"/>
</dbReference>
<dbReference type="Gene3D" id="2.60.200.20">
    <property type="match status" value="1"/>
</dbReference>
<accession>A0AAW0Q5E0</accession>
<evidence type="ECO:0000256" key="1">
    <source>
        <dbReference type="SAM" id="MobiDB-lite"/>
    </source>
</evidence>
<feature type="compositionally biased region" description="Basic and acidic residues" evidence="1">
    <location>
        <begin position="274"/>
        <end position="284"/>
    </location>
</feature>